<dbReference type="OrthoDB" id="5371646at2759"/>
<keyword evidence="3" id="KW-1185">Reference proteome</keyword>
<dbReference type="GeneID" id="54301253"/>
<accession>A0A6A6BWI1</accession>
<feature type="compositionally biased region" description="Basic and acidic residues" evidence="1">
    <location>
        <begin position="59"/>
        <end position="70"/>
    </location>
</feature>
<feature type="compositionally biased region" description="Basic and acidic residues" evidence="1">
    <location>
        <begin position="82"/>
        <end position="95"/>
    </location>
</feature>
<protein>
    <recommendedName>
        <fullName evidence="4">Myb-like domain-containing protein</fullName>
    </recommendedName>
</protein>
<evidence type="ECO:0000256" key="1">
    <source>
        <dbReference type="SAM" id="MobiDB-lite"/>
    </source>
</evidence>
<reference evidence="2" key="1">
    <citation type="journal article" date="2020" name="Stud. Mycol.">
        <title>101 Dothideomycetes genomes: a test case for predicting lifestyles and emergence of pathogens.</title>
        <authorList>
            <person name="Haridas S."/>
            <person name="Albert R."/>
            <person name="Binder M."/>
            <person name="Bloem J."/>
            <person name="Labutti K."/>
            <person name="Salamov A."/>
            <person name="Andreopoulos B."/>
            <person name="Baker S."/>
            <person name="Barry K."/>
            <person name="Bills G."/>
            <person name="Bluhm B."/>
            <person name="Cannon C."/>
            <person name="Castanera R."/>
            <person name="Culley D."/>
            <person name="Daum C."/>
            <person name="Ezra D."/>
            <person name="Gonzalez J."/>
            <person name="Henrissat B."/>
            <person name="Kuo A."/>
            <person name="Liang C."/>
            <person name="Lipzen A."/>
            <person name="Lutzoni F."/>
            <person name="Magnuson J."/>
            <person name="Mondo S."/>
            <person name="Nolan M."/>
            <person name="Ohm R."/>
            <person name="Pangilinan J."/>
            <person name="Park H.-J."/>
            <person name="Ramirez L."/>
            <person name="Alfaro M."/>
            <person name="Sun H."/>
            <person name="Tritt A."/>
            <person name="Yoshinaga Y."/>
            <person name="Zwiers L.-H."/>
            <person name="Turgeon B."/>
            <person name="Goodwin S."/>
            <person name="Spatafora J."/>
            <person name="Crous P."/>
            <person name="Grigoriev I."/>
        </authorList>
    </citation>
    <scope>NUCLEOTIDE SEQUENCE</scope>
    <source>
        <strain evidence="2">CBS 121167</strain>
    </source>
</reference>
<dbReference type="AlphaFoldDB" id="A0A6A6BWI1"/>
<gene>
    <name evidence="2" type="ORF">K452DRAFT_314466</name>
</gene>
<evidence type="ECO:0008006" key="4">
    <source>
        <dbReference type="Google" id="ProtNLM"/>
    </source>
</evidence>
<evidence type="ECO:0000313" key="3">
    <source>
        <dbReference type="Proteomes" id="UP000799438"/>
    </source>
</evidence>
<evidence type="ECO:0000313" key="2">
    <source>
        <dbReference type="EMBL" id="KAF2147267.1"/>
    </source>
</evidence>
<proteinExistence type="predicted"/>
<dbReference type="RefSeq" id="XP_033402975.1">
    <property type="nucleotide sequence ID" value="XM_033543756.1"/>
</dbReference>
<sequence length="125" mass="14240">MPPKKDSNKKDSNEKSWSDKEKLAFYVSLIESGAATIDWSRVTLPKGKTRNAVTKMMKRTKEQLKPELDALKASQEEDDDITTVKKERSKTPKVTDDEDEKKTKRPRAKSTAGDESNTRVKKQKV</sequence>
<dbReference type="Proteomes" id="UP000799438">
    <property type="component" value="Unassembled WGS sequence"/>
</dbReference>
<dbReference type="EMBL" id="ML995474">
    <property type="protein sequence ID" value="KAF2147267.1"/>
    <property type="molecule type" value="Genomic_DNA"/>
</dbReference>
<feature type="region of interest" description="Disordered" evidence="1">
    <location>
        <begin position="59"/>
        <end position="125"/>
    </location>
</feature>
<organism evidence="2 3">
    <name type="scientific">Aplosporella prunicola CBS 121167</name>
    <dbReference type="NCBI Taxonomy" id="1176127"/>
    <lineage>
        <taxon>Eukaryota</taxon>
        <taxon>Fungi</taxon>
        <taxon>Dikarya</taxon>
        <taxon>Ascomycota</taxon>
        <taxon>Pezizomycotina</taxon>
        <taxon>Dothideomycetes</taxon>
        <taxon>Dothideomycetes incertae sedis</taxon>
        <taxon>Botryosphaeriales</taxon>
        <taxon>Aplosporellaceae</taxon>
        <taxon>Aplosporella</taxon>
    </lineage>
</organism>
<name>A0A6A6BWI1_9PEZI</name>